<reference evidence="1 2" key="1">
    <citation type="submission" date="2019-04" db="EMBL/GenBank/DDBJ databases">
        <title>Draft genome sequences of Streptomyces avermitilis NBRC 14893.</title>
        <authorList>
            <person name="Komaki H."/>
            <person name="Tamura T."/>
            <person name="Hosoyama A."/>
        </authorList>
    </citation>
    <scope>NUCLEOTIDE SEQUENCE [LARGE SCALE GENOMIC DNA]</scope>
    <source>
        <strain evidence="1 2">NBRC 14893</strain>
    </source>
</reference>
<dbReference type="Proteomes" id="UP000302139">
    <property type="component" value="Unassembled WGS sequence"/>
</dbReference>
<dbReference type="RefSeq" id="WP_170220371.1">
    <property type="nucleotide sequence ID" value="NZ_JBMXCA010000002.1"/>
</dbReference>
<comment type="caution">
    <text evidence="1">The sequence shown here is derived from an EMBL/GenBank/DDBJ whole genome shotgun (WGS) entry which is preliminary data.</text>
</comment>
<dbReference type="EMBL" id="BJHX01000001">
    <property type="protein sequence ID" value="GDY65705.1"/>
    <property type="molecule type" value="Genomic_DNA"/>
</dbReference>
<accession>A0A4D4LXI3</accession>
<evidence type="ECO:0000313" key="2">
    <source>
        <dbReference type="Proteomes" id="UP000302139"/>
    </source>
</evidence>
<dbReference type="AlphaFoldDB" id="A0A4D4LXI3"/>
<organism evidence="1 2">
    <name type="scientific">Streptomyces avermitilis</name>
    <dbReference type="NCBI Taxonomy" id="33903"/>
    <lineage>
        <taxon>Bacteria</taxon>
        <taxon>Bacillati</taxon>
        <taxon>Actinomycetota</taxon>
        <taxon>Actinomycetes</taxon>
        <taxon>Kitasatosporales</taxon>
        <taxon>Streptomycetaceae</taxon>
        <taxon>Streptomyces</taxon>
    </lineage>
</organism>
<name>A0A4D4LXI3_STRAX</name>
<gene>
    <name evidence="1" type="ORF">SAV14893_050980</name>
</gene>
<evidence type="ECO:0000313" key="1">
    <source>
        <dbReference type="EMBL" id="GDY65705.1"/>
    </source>
</evidence>
<sequence length="57" mass="6325">MRSQGVEFKFGEVVMAEDRCVCDTETCWCGYIPPGGTAEQAMAMLADDEPEVFDGDW</sequence>
<protein>
    <submittedName>
        <fullName evidence="1">Uncharacterized protein</fullName>
    </submittedName>
</protein>
<proteinExistence type="predicted"/>